<sequence>MDAALLDAYRGPASGWPAAQVDAGVAFVELGPLPQAPRPTRAQRAQAALGRALFADPRLSASGRIACASCHDPARGWSVDAPVALGVDGRHGRRNPPNLRQLAAYGQWAWDGRARTLAAQSLAPLTDPDEMGNASVQAVLARLQEAPGPAAALTPATLGEALAAHVRQAAVDNDKAAPTRYERFLRGERSLLTPQELQGLHLFRTRARCVNCHHGPWLSDGLFHNLRLSAFGEPAEDRGRQAVSGRPEDTGAFRTPSLRRVAESPPYMHNGLFASLQGVLHLYMRGGGEVWARNATEAAQPLYPHAARLSPRVRPLDLSEEEQAALLAFLRAL</sequence>
<dbReference type="PROSITE" id="PS51007">
    <property type="entry name" value="CYTC"/>
    <property type="match status" value="2"/>
</dbReference>
<dbReference type="Gene3D" id="1.10.760.10">
    <property type="entry name" value="Cytochrome c-like domain"/>
    <property type="match status" value="2"/>
</dbReference>
<dbReference type="InterPro" id="IPR026259">
    <property type="entry name" value="MauG/Cytc_peroxidase"/>
</dbReference>
<keyword evidence="5" id="KW-0574">Periplasm</keyword>
<dbReference type="EMBL" id="BMYK01000004">
    <property type="protein sequence ID" value="GHC78586.1"/>
    <property type="molecule type" value="Genomic_DNA"/>
</dbReference>
<evidence type="ECO:0000256" key="6">
    <source>
        <dbReference type="ARBA" id="ARBA00023002"/>
    </source>
</evidence>
<proteinExistence type="predicted"/>
<keyword evidence="4" id="KW-0732">Signal</keyword>
<protein>
    <submittedName>
        <fullName evidence="10">Methylamine utilization protein</fullName>
    </submittedName>
</protein>
<evidence type="ECO:0000313" key="11">
    <source>
        <dbReference type="Proteomes" id="UP000626210"/>
    </source>
</evidence>
<gene>
    <name evidence="10" type="primary">mauG</name>
    <name evidence="10" type="ORF">GCM10007320_19140</name>
</gene>
<feature type="domain" description="Cytochrome c" evidence="9">
    <location>
        <begin position="45"/>
        <end position="147"/>
    </location>
</feature>
<keyword evidence="2 8" id="KW-0349">Heme</keyword>
<accession>A0ABQ3G0F2</accession>
<evidence type="ECO:0000256" key="4">
    <source>
        <dbReference type="ARBA" id="ARBA00022729"/>
    </source>
</evidence>
<dbReference type="PANTHER" id="PTHR30600:SF10">
    <property type="entry name" value="BLL6722 PROTEIN"/>
    <property type="match status" value="1"/>
</dbReference>
<dbReference type="InterPro" id="IPR036909">
    <property type="entry name" value="Cyt_c-like_dom_sf"/>
</dbReference>
<keyword evidence="3 8" id="KW-0479">Metal-binding</keyword>
<evidence type="ECO:0000256" key="1">
    <source>
        <dbReference type="ARBA" id="ARBA00004418"/>
    </source>
</evidence>
<evidence type="ECO:0000256" key="3">
    <source>
        <dbReference type="ARBA" id="ARBA00022723"/>
    </source>
</evidence>
<dbReference type="Pfam" id="PF03150">
    <property type="entry name" value="CCP_MauG"/>
    <property type="match status" value="1"/>
</dbReference>
<dbReference type="PANTHER" id="PTHR30600">
    <property type="entry name" value="CYTOCHROME C PEROXIDASE-RELATED"/>
    <property type="match status" value="1"/>
</dbReference>
<keyword evidence="7 8" id="KW-0408">Iron</keyword>
<comment type="caution">
    <text evidence="10">The sequence shown here is derived from an EMBL/GenBank/DDBJ whole genome shotgun (WGS) entry which is preliminary data.</text>
</comment>
<organism evidence="10 11">
    <name type="scientific">Pseudorhodoferax aquiterrae</name>
    <dbReference type="NCBI Taxonomy" id="747304"/>
    <lineage>
        <taxon>Bacteria</taxon>
        <taxon>Pseudomonadati</taxon>
        <taxon>Pseudomonadota</taxon>
        <taxon>Betaproteobacteria</taxon>
        <taxon>Burkholderiales</taxon>
        <taxon>Comamonadaceae</taxon>
    </lineage>
</organism>
<evidence type="ECO:0000256" key="7">
    <source>
        <dbReference type="ARBA" id="ARBA00023004"/>
    </source>
</evidence>
<evidence type="ECO:0000256" key="5">
    <source>
        <dbReference type="ARBA" id="ARBA00022764"/>
    </source>
</evidence>
<dbReference type="InterPro" id="IPR009056">
    <property type="entry name" value="Cyt_c-like_dom"/>
</dbReference>
<evidence type="ECO:0000259" key="9">
    <source>
        <dbReference type="PROSITE" id="PS51007"/>
    </source>
</evidence>
<evidence type="ECO:0000313" key="10">
    <source>
        <dbReference type="EMBL" id="GHC78586.1"/>
    </source>
</evidence>
<comment type="subcellular location">
    <subcellularLocation>
        <location evidence="1">Periplasm</location>
    </subcellularLocation>
</comment>
<dbReference type="InterPro" id="IPR051395">
    <property type="entry name" value="Cytochrome_c_Peroxidase/MauG"/>
</dbReference>
<evidence type="ECO:0000256" key="2">
    <source>
        <dbReference type="ARBA" id="ARBA00022617"/>
    </source>
</evidence>
<feature type="domain" description="Cytochrome c" evidence="9">
    <location>
        <begin position="194"/>
        <end position="333"/>
    </location>
</feature>
<name>A0ABQ3G0F2_9BURK</name>
<dbReference type="InterPro" id="IPR004852">
    <property type="entry name" value="Di-haem_cyt_c_peroxidsae"/>
</dbReference>
<dbReference type="PIRSF" id="PIRSF000294">
    <property type="entry name" value="Cytochrome-c_peroxidase"/>
    <property type="match status" value="1"/>
</dbReference>
<keyword evidence="6" id="KW-0560">Oxidoreductase</keyword>
<dbReference type="Proteomes" id="UP000626210">
    <property type="component" value="Unassembled WGS sequence"/>
</dbReference>
<keyword evidence="11" id="KW-1185">Reference proteome</keyword>
<evidence type="ECO:0000256" key="8">
    <source>
        <dbReference type="PROSITE-ProRule" id="PRU00433"/>
    </source>
</evidence>
<reference evidence="11" key="1">
    <citation type="journal article" date="2019" name="Int. J. Syst. Evol. Microbiol.">
        <title>The Global Catalogue of Microorganisms (GCM) 10K type strain sequencing project: providing services to taxonomists for standard genome sequencing and annotation.</title>
        <authorList>
            <consortium name="The Broad Institute Genomics Platform"/>
            <consortium name="The Broad Institute Genome Sequencing Center for Infectious Disease"/>
            <person name="Wu L."/>
            <person name="Ma J."/>
        </authorList>
    </citation>
    <scope>NUCLEOTIDE SEQUENCE [LARGE SCALE GENOMIC DNA]</scope>
    <source>
        <strain evidence="11">KCTC 23314</strain>
    </source>
</reference>
<dbReference type="SUPFAM" id="SSF46626">
    <property type="entry name" value="Cytochrome c"/>
    <property type="match status" value="2"/>
</dbReference>